<dbReference type="Proteomes" id="UP000265200">
    <property type="component" value="Chromosome 4"/>
</dbReference>
<dbReference type="AlphaFoldDB" id="A0A3P9J6N9"/>
<evidence type="ECO:0000313" key="5">
    <source>
        <dbReference type="Ensembl" id="ENSORLP00015027942.1"/>
    </source>
</evidence>
<sequence>MNDYLSSRIDPGINVKQLGGLYISFDGSKSNGVSASGQKQKGKKILHEVMKKSIVGPDFEKKDAVPPYKESKEALKLKRRAERQKSTGDGWFNMKAPEISQELKGDLQVLKMRGSLDPKRFYKKNDRDGFPKYFQVGTVVDSPLDFYHSRVPKKQRKRTMVEELLTDAEFRQKNKKRFQQIMAEKAAQAAGKKKKKSKFHKKST</sequence>
<dbReference type="InterPro" id="IPR014810">
    <property type="entry name" value="Fcf2_C"/>
</dbReference>
<evidence type="ECO:0000256" key="2">
    <source>
        <dbReference type="ARBA" id="ARBA00023242"/>
    </source>
</evidence>
<evidence type="ECO:0000259" key="4">
    <source>
        <dbReference type="Pfam" id="PF08698"/>
    </source>
</evidence>
<reference key="1">
    <citation type="journal article" date="2007" name="Nature">
        <title>The medaka draft genome and insights into vertebrate genome evolution.</title>
        <authorList>
            <person name="Kasahara M."/>
            <person name="Naruse K."/>
            <person name="Sasaki S."/>
            <person name="Nakatani Y."/>
            <person name="Qu W."/>
            <person name="Ahsan B."/>
            <person name="Yamada T."/>
            <person name="Nagayasu Y."/>
            <person name="Doi K."/>
            <person name="Kasai Y."/>
            <person name="Jindo T."/>
            <person name="Kobayashi D."/>
            <person name="Shimada A."/>
            <person name="Toyoda A."/>
            <person name="Kuroki Y."/>
            <person name="Fujiyama A."/>
            <person name="Sasaki T."/>
            <person name="Shimizu A."/>
            <person name="Asakawa S."/>
            <person name="Shimizu N."/>
            <person name="Hashimoto S."/>
            <person name="Yang J."/>
            <person name="Lee Y."/>
            <person name="Matsushima K."/>
            <person name="Sugano S."/>
            <person name="Sakaizumi M."/>
            <person name="Narita T."/>
            <person name="Ohishi K."/>
            <person name="Haga S."/>
            <person name="Ohta F."/>
            <person name="Nomoto H."/>
            <person name="Nogata K."/>
            <person name="Morishita T."/>
            <person name="Endo T."/>
            <person name="Shin-I T."/>
            <person name="Takeda H."/>
            <person name="Morishita S."/>
            <person name="Kohara Y."/>
        </authorList>
    </citation>
    <scope>NUCLEOTIDE SEQUENCE [LARGE SCALE GENOMIC DNA]</scope>
    <source>
        <strain>Hd-rR</strain>
    </source>
</reference>
<keyword evidence="2" id="KW-0539">Nucleus</keyword>
<name>A0A3P9J6N9_ORYLA</name>
<accession>A0A3P9J6N9</accession>
<dbReference type="Ensembl" id="ENSORLT00015015804.1">
    <property type="protein sequence ID" value="ENSORLP00015027942.1"/>
    <property type="gene ID" value="ENSORLG00015010304.1"/>
</dbReference>
<reference evidence="5 6" key="2">
    <citation type="submission" date="2017-04" db="EMBL/GenBank/DDBJ databases">
        <title>CpG methylation of centromeres and impact of large insertions on vertebrate speciation.</title>
        <authorList>
            <person name="Ichikawa K."/>
            <person name="Yoshimura J."/>
            <person name="Morishita S."/>
        </authorList>
    </citation>
    <scope>NUCLEOTIDE SEQUENCE</scope>
    <source>
        <strain evidence="5 6">HSOK</strain>
    </source>
</reference>
<dbReference type="GO" id="GO:0005730">
    <property type="term" value="C:nucleolus"/>
    <property type="evidence" value="ECO:0007669"/>
    <property type="project" value="UniProtKB-SubCell"/>
</dbReference>
<dbReference type="InterPro" id="IPR039883">
    <property type="entry name" value="Fcf2/DNTTIP2"/>
</dbReference>
<proteinExistence type="predicted"/>
<feature type="compositionally biased region" description="Basic residues" evidence="3">
    <location>
        <begin position="191"/>
        <end position="204"/>
    </location>
</feature>
<protein>
    <recommendedName>
        <fullName evidence="4">Fcf2 pre-rRNA processing C-terminal domain-containing protein</fullName>
    </recommendedName>
</protein>
<reference evidence="5" key="4">
    <citation type="submission" date="2025-09" db="UniProtKB">
        <authorList>
            <consortium name="Ensembl"/>
        </authorList>
    </citation>
    <scope>IDENTIFICATION</scope>
    <source>
        <strain evidence="5">HSOK</strain>
    </source>
</reference>
<reference evidence="5" key="3">
    <citation type="submission" date="2025-08" db="UniProtKB">
        <authorList>
            <consortium name="Ensembl"/>
        </authorList>
    </citation>
    <scope>IDENTIFICATION</scope>
    <source>
        <strain evidence="5">HSOK</strain>
    </source>
</reference>
<evidence type="ECO:0000256" key="1">
    <source>
        <dbReference type="ARBA" id="ARBA00004604"/>
    </source>
</evidence>
<dbReference type="Pfam" id="PF08698">
    <property type="entry name" value="Fcf2"/>
    <property type="match status" value="1"/>
</dbReference>
<organism evidence="5 6">
    <name type="scientific">Oryzias latipes</name>
    <name type="common">Japanese rice fish</name>
    <name type="synonym">Japanese killifish</name>
    <dbReference type="NCBI Taxonomy" id="8090"/>
    <lineage>
        <taxon>Eukaryota</taxon>
        <taxon>Metazoa</taxon>
        <taxon>Chordata</taxon>
        <taxon>Craniata</taxon>
        <taxon>Vertebrata</taxon>
        <taxon>Euteleostomi</taxon>
        <taxon>Actinopterygii</taxon>
        <taxon>Neopterygii</taxon>
        <taxon>Teleostei</taxon>
        <taxon>Neoteleostei</taxon>
        <taxon>Acanthomorphata</taxon>
        <taxon>Ovalentaria</taxon>
        <taxon>Atherinomorphae</taxon>
        <taxon>Beloniformes</taxon>
        <taxon>Adrianichthyidae</taxon>
        <taxon>Oryziinae</taxon>
        <taxon>Oryzias</taxon>
    </lineage>
</organism>
<dbReference type="PANTHER" id="PTHR21686">
    <property type="entry name" value="DEOXYNUCLEOTIDYLTRANSFERASE TERMINAL-INTERACTING PROTEIN 2"/>
    <property type="match status" value="1"/>
</dbReference>
<evidence type="ECO:0000256" key="3">
    <source>
        <dbReference type="SAM" id="MobiDB-lite"/>
    </source>
</evidence>
<feature type="domain" description="Fcf2 pre-rRNA processing C-terminal" evidence="4">
    <location>
        <begin position="84"/>
        <end position="177"/>
    </location>
</feature>
<feature type="region of interest" description="Disordered" evidence="3">
    <location>
        <begin position="182"/>
        <end position="204"/>
    </location>
</feature>
<evidence type="ECO:0000313" key="6">
    <source>
        <dbReference type="Proteomes" id="UP000265200"/>
    </source>
</evidence>
<comment type="subcellular location">
    <subcellularLocation>
        <location evidence="1">Nucleus</location>
        <location evidence="1">Nucleolus</location>
    </subcellularLocation>
</comment>
<dbReference type="PANTHER" id="PTHR21686:SF12">
    <property type="entry name" value="DEOXYNUCLEOTIDYLTRANSFERASE TERMINAL-INTERACTING PROTEIN 2"/>
    <property type="match status" value="1"/>
</dbReference>